<feature type="transmembrane region" description="Helical" evidence="1">
    <location>
        <begin position="278"/>
        <end position="298"/>
    </location>
</feature>
<dbReference type="GO" id="GO:0006508">
    <property type="term" value="P:proteolysis"/>
    <property type="evidence" value="ECO:0007669"/>
    <property type="project" value="UniProtKB-KW"/>
</dbReference>
<dbReference type="OrthoDB" id="337558at2"/>
<organism evidence="3">
    <name type="scientific">Leptospira ellisii</name>
    <dbReference type="NCBI Taxonomy" id="2023197"/>
    <lineage>
        <taxon>Bacteria</taxon>
        <taxon>Pseudomonadati</taxon>
        <taxon>Spirochaetota</taxon>
        <taxon>Spirochaetia</taxon>
        <taxon>Leptospirales</taxon>
        <taxon>Leptospiraceae</taxon>
        <taxon>Leptospira</taxon>
    </lineage>
</organism>
<feature type="transmembrane region" description="Helical" evidence="1">
    <location>
        <begin position="314"/>
        <end position="335"/>
    </location>
</feature>
<evidence type="ECO:0000313" key="4">
    <source>
        <dbReference type="Proteomes" id="UP000232122"/>
    </source>
</evidence>
<evidence type="ECO:0000313" key="2">
    <source>
        <dbReference type="EMBL" id="MDV6237351.1"/>
    </source>
</evidence>
<keyword evidence="4" id="KW-1185">Reference proteome</keyword>
<keyword evidence="3" id="KW-0482">Metalloprotease</keyword>
<keyword evidence="1" id="KW-0472">Membrane</keyword>
<dbReference type="RefSeq" id="WP_100747132.1">
    <property type="nucleotide sequence ID" value="NZ_NPEF02000023.1"/>
</dbReference>
<reference evidence="3" key="1">
    <citation type="submission" date="2017-07" db="EMBL/GenBank/DDBJ databases">
        <title>Leptospira spp. isolated from tropical soils.</title>
        <authorList>
            <person name="Thibeaux R."/>
            <person name="Iraola G."/>
            <person name="Ferres I."/>
            <person name="Bierque E."/>
            <person name="Girault D."/>
            <person name="Soupe-Gilbert M.-E."/>
            <person name="Picardeau M."/>
            <person name="Goarant C."/>
        </authorList>
    </citation>
    <scope>NUCLEOTIDE SEQUENCE [LARGE SCALE GENOMIC DNA]</scope>
    <source>
        <strain evidence="3">ATI7-C-A5</strain>
    </source>
</reference>
<dbReference type="Pfam" id="PF13367">
    <property type="entry name" value="PrsW-protease"/>
    <property type="match status" value="1"/>
</dbReference>
<dbReference type="PANTHER" id="PTHR36844">
    <property type="entry name" value="PROTEASE PRSW"/>
    <property type="match status" value="1"/>
</dbReference>
<name>A0A2N0BD04_9LEPT</name>
<accession>A0A2N0BD04</accession>
<dbReference type="EMBL" id="NPEF01000015">
    <property type="protein sequence ID" value="PJZ94436.1"/>
    <property type="molecule type" value="Genomic_DNA"/>
</dbReference>
<keyword evidence="1" id="KW-0812">Transmembrane</keyword>
<feature type="transmembrane region" description="Helical" evidence="1">
    <location>
        <begin position="176"/>
        <end position="194"/>
    </location>
</feature>
<keyword evidence="3" id="KW-0645">Protease</keyword>
<dbReference type="PANTHER" id="PTHR36844:SF1">
    <property type="entry name" value="PROTEASE PRSW"/>
    <property type="match status" value="1"/>
</dbReference>
<comment type="caution">
    <text evidence="3">The sequence shown here is derived from an EMBL/GenBank/DDBJ whole genome shotgun (WGS) entry which is preliminary data.</text>
</comment>
<gene>
    <name evidence="2" type="ORF">CH379_017090</name>
    <name evidence="3" type="ORF">CH379_02655</name>
</gene>
<accession>A0A2N0BJZ8</accession>
<reference evidence="2 4" key="2">
    <citation type="journal article" date="2018" name="Microb. Genom.">
        <title>Deciphering the unexplored Leptospira diversity from soils uncovers genomic evolution to virulence.</title>
        <authorList>
            <person name="Thibeaux R."/>
            <person name="Iraola G."/>
            <person name="Ferres I."/>
            <person name="Bierque E."/>
            <person name="Girault D."/>
            <person name="Soupe-Gilbert M.E."/>
            <person name="Picardeau M."/>
            <person name="Goarant C."/>
        </authorList>
    </citation>
    <scope>NUCLEOTIDE SEQUENCE [LARGE SCALE GENOMIC DNA]</scope>
    <source>
        <strain evidence="2 4">ATI7-C-A5</strain>
    </source>
</reference>
<dbReference type="EC" id="3.4.-.-" evidence="2"/>
<evidence type="ECO:0000256" key="1">
    <source>
        <dbReference type="SAM" id="Phobius"/>
    </source>
</evidence>
<feature type="transmembrane region" description="Helical" evidence="1">
    <location>
        <begin position="138"/>
        <end position="164"/>
    </location>
</feature>
<reference evidence="2" key="3">
    <citation type="submission" date="2023-10" db="EMBL/GenBank/DDBJ databases">
        <authorList>
            <person name="Picardeau M."/>
            <person name="Thibeaux R."/>
        </authorList>
    </citation>
    <scope>NUCLEOTIDE SEQUENCE</scope>
    <source>
        <strain evidence="2">ATI7-C-A5</strain>
    </source>
</reference>
<keyword evidence="1" id="KW-1133">Transmembrane helix</keyword>
<feature type="transmembrane region" description="Helical" evidence="1">
    <location>
        <begin position="12"/>
        <end position="31"/>
    </location>
</feature>
<protein>
    <submittedName>
        <fullName evidence="2">PrsW family glutamic-type intramembrane protease</fullName>
        <ecNumber evidence="2">3.4.-.-</ecNumber>
    </submittedName>
    <submittedName>
        <fullName evidence="3">PrsW family intramembrane metalloprotease</fullName>
    </submittedName>
</protein>
<dbReference type="EMBL" id="NPEF02000023">
    <property type="protein sequence ID" value="MDV6237351.1"/>
    <property type="molecule type" value="Genomic_DNA"/>
</dbReference>
<dbReference type="InterPro" id="IPR026898">
    <property type="entry name" value="PrsW"/>
</dbReference>
<keyword evidence="2" id="KW-0378">Hydrolase</keyword>
<dbReference type="GO" id="GO:0008237">
    <property type="term" value="F:metallopeptidase activity"/>
    <property type="evidence" value="ECO:0007669"/>
    <property type="project" value="UniProtKB-KW"/>
</dbReference>
<dbReference type="Proteomes" id="UP000232122">
    <property type="component" value="Unassembled WGS sequence"/>
</dbReference>
<proteinExistence type="predicted"/>
<feature type="transmembrane region" description="Helical" evidence="1">
    <location>
        <begin position="110"/>
        <end position="132"/>
    </location>
</feature>
<sequence>MFPLFGLEEHFVFFLKFGTAIFVAGFYWFFYRNTYYHPNAVSFDLSAIFSGVFAVGLAIFPELLIQNVLEEHSHLEKAFLRSSLAEEVPKLLVILWYFRGLRGRYNTADAIYFGLTLGASFGLLENLFYSSILEFWPLFLRAVTSLPIHTFTGGIFGFVAMEYYHSRPTSFRFMQVLYGLAGCFLLHGTFNYVLLMDGELIAAIPFVLASGFFILEYLLTISQNILPIEVLQSIGLYKDDYKVVSKFTRYDSWMRTSQNFQQKGPPIELLRRLSRAKIAWAAALFVIPAVLYSIYIIFPERIPVLLGGIKTSEFIGLFVVYPVWLCVLILFRGILNPRFFRERVLRIPLFIAVSITQGENEYHSLAYSLSRKGFYSPVEKTLLIGERVQVTFYVAGREFAGILAIPVWLNVREEDPDFEPGAVFIFVNVPWKLLFWRMAVRTKQQFQNLIRQIFPSKTGSSHSV</sequence>
<feature type="transmembrane region" description="Helical" evidence="1">
    <location>
        <begin position="43"/>
        <end position="66"/>
    </location>
</feature>
<evidence type="ECO:0000313" key="3">
    <source>
        <dbReference type="EMBL" id="PJZ94436.1"/>
    </source>
</evidence>
<dbReference type="AlphaFoldDB" id="A0A2N0BD04"/>
<feature type="transmembrane region" description="Helical" evidence="1">
    <location>
        <begin position="200"/>
        <end position="219"/>
    </location>
</feature>